<proteinExistence type="predicted"/>
<evidence type="ECO:0000313" key="3">
    <source>
        <dbReference type="EMBL" id="KAK5080994.1"/>
    </source>
</evidence>
<feature type="region of interest" description="Disordered" evidence="2">
    <location>
        <begin position="278"/>
        <end position="299"/>
    </location>
</feature>
<feature type="region of interest" description="Disordered" evidence="2">
    <location>
        <begin position="323"/>
        <end position="396"/>
    </location>
</feature>
<feature type="region of interest" description="Disordered" evidence="2">
    <location>
        <begin position="464"/>
        <end position="586"/>
    </location>
</feature>
<reference evidence="3 4" key="1">
    <citation type="submission" date="2023-08" db="EMBL/GenBank/DDBJ databases">
        <title>Black Yeasts Isolated from many extreme environments.</title>
        <authorList>
            <person name="Coleine C."/>
            <person name="Stajich J.E."/>
            <person name="Selbmann L."/>
        </authorList>
    </citation>
    <scope>NUCLEOTIDE SEQUENCE [LARGE SCALE GENOMIC DNA]</scope>
    <source>
        <strain evidence="3 4">CCFEE 5910</strain>
    </source>
</reference>
<organism evidence="3 4">
    <name type="scientific">Lithohypha guttulata</name>
    <dbReference type="NCBI Taxonomy" id="1690604"/>
    <lineage>
        <taxon>Eukaryota</taxon>
        <taxon>Fungi</taxon>
        <taxon>Dikarya</taxon>
        <taxon>Ascomycota</taxon>
        <taxon>Pezizomycotina</taxon>
        <taxon>Eurotiomycetes</taxon>
        <taxon>Chaetothyriomycetidae</taxon>
        <taxon>Chaetothyriales</taxon>
        <taxon>Trichomeriaceae</taxon>
        <taxon>Lithohypha</taxon>
    </lineage>
</organism>
<evidence type="ECO:0000256" key="2">
    <source>
        <dbReference type="SAM" id="MobiDB-lite"/>
    </source>
</evidence>
<evidence type="ECO:0000256" key="1">
    <source>
        <dbReference type="SAM" id="Coils"/>
    </source>
</evidence>
<dbReference type="EMBL" id="JAVRRJ010000011">
    <property type="protein sequence ID" value="KAK5080994.1"/>
    <property type="molecule type" value="Genomic_DNA"/>
</dbReference>
<dbReference type="AlphaFoldDB" id="A0AAN7Y3M8"/>
<evidence type="ECO:0000313" key="4">
    <source>
        <dbReference type="Proteomes" id="UP001309876"/>
    </source>
</evidence>
<feature type="compositionally biased region" description="Acidic residues" evidence="2">
    <location>
        <begin position="516"/>
        <end position="527"/>
    </location>
</feature>
<keyword evidence="4" id="KW-1185">Reference proteome</keyword>
<dbReference type="Proteomes" id="UP001309876">
    <property type="component" value="Unassembled WGS sequence"/>
</dbReference>
<feature type="coiled-coil region" evidence="1">
    <location>
        <begin position="41"/>
        <end position="128"/>
    </location>
</feature>
<sequence length="620" mass="68906">MDDLSQSIAQSAELDLKLVQAKHVAELIYQEERARILRVSLLLQEDASDELQEQLEAQEDALHRSESLNEGLQTRLDEMQEQYQAAQDELRACIRDVSQYQTELNALNAAAAENNKQLNEKLALTRELHNLRPELDHLRSVVASQENVLADKLSLQRELTAAQLELENEKRTIERLRQKQQNSTPDPAIQEELQETKRELSEANKRMSRLEKQNTKLTSIKPAADAALVDAIESLKAELETTKQRAAQAESALQTAQSTTTNTTPATEMFQTLKADLAKEKRAHSRTQREHLKKQTEWDTEKTALDTKLDAFRNKLRSTKEQLKEAQDELERREQAKYAQSTAATKARMTGRASSVQPEHAQTAAQEQQNPRKRNVARFDPDMTIGTPGNGGVANKKARLTHGSTTILADKSTFSITPFLNRTMSILPESPGQIIEDTINEIVEEADRAIAEKEDKAKAAEKAAKAVEVKEKSKPVTDAKKPRPKETKLIQPQPLKDRSNASTTHTAAKAPALDSVVEEDADEDADQQEQNPPKPAVGVQPQPKKKKLLGARKNIFDADEPDGLKKAAGSTAGGGALGKAKLGLGRNKMTINNKPRLLAEFSPLKKERRSMSVLQPSFVA</sequence>
<gene>
    <name evidence="3" type="ORF">LTR05_008311</name>
</gene>
<feature type="coiled-coil region" evidence="1">
    <location>
        <begin position="152"/>
        <end position="259"/>
    </location>
</feature>
<protein>
    <submittedName>
        <fullName evidence="3">Uncharacterized protein</fullName>
    </submittedName>
</protein>
<feature type="compositionally biased region" description="Basic and acidic residues" evidence="2">
    <location>
        <begin position="464"/>
        <end position="488"/>
    </location>
</feature>
<name>A0AAN7Y3M8_9EURO</name>
<feature type="compositionally biased region" description="Basic and acidic residues" evidence="2">
    <location>
        <begin position="323"/>
        <end position="336"/>
    </location>
</feature>
<feature type="compositionally biased region" description="Basic and acidic residues" evidence="2">
    <location>
        <begin position="287"/>
        <end position="299"/>
    </location>
</feature>
<comment type="caution">
    <text evidence="3">The sequence shown here is derived from an EMBL/GenBank/DDBJ whole genome shotgun (WGS) entry which is preliminary data.</text>
</comment>
<accession>A0AAN7Y3M8</accession>
<keyword evidence="1" id="KW-0175">Coiled coil</keyword>